<feature type="compositionally biased region" description="Low complexity" evidence="1">
    <location>
        <begin position="627"/>
        <end position="639"/>
    </location>
</feature>
<protein>
    <submittedName>
        <fullName evidence="2">Uncharacterized protein</fullName>
    </submittedName>
</protein>
<feature type="compositionally biased region" description="Low complexity" evidence="1">
    <location>
        <begin position="240"/>
        <end position="253"/>
    </location>
</feature>
<sequence length="950" mass="99991">MSRASAGRRPPPQNFWPLSRHYVLSSLFLVTAFYRPAYSQYLVHESSPSSYGASYYEVTGPKNHLRGIRRLPGNPRYYGRDDHIPDGDPDEDLPEKSISGGPQHVPTPGEGVESQSQTGRKFVPNAVRPPMPTGGGHSAGEPKSVTSERSDEANKGAKRLGMAEAFEGPTSAAGRVSSEMERRRLERIQSRWRKIGPLIGARGSPFQRMRLVQQRRLASIAWTHPTTVAASTSPKPTTPEPAQATTPQATAETVPDTPALVKSSTVAPNLIESQIRQNGNIEKEQHSSVGAGGTFDSTNFVRRQPQSEHIPTPTSSQAHQQFNRARAYSNRILKQQRLLRQRPRLNGPVLAPNPGSDIKDPSFGPSEGLASDGAPQGRQYGARLVQDGPTIFENHVSSEEKPDGTEDYHHRKGMRVEKRFKLVPNKVSYRPRLRIRRPGEQFAANTKPNHSPISLPELTPLQSAHNPIQIKERRLQPLPELIHPARRGQHIGTDREVIPLSSAELEPQSGHIRVRLPSATKWEESGEGPGVIVNGGNAKRPVPQAPTQVPTPPATPEPPPAGAQIEAIEQPPPSSPAESSAPESGGDSALSFGGDIGTPPPGFKEAFGLNGDETALGPGGGAPQPAPETSSQTAPSTAPTEPPTPAPTTPAPTTTTVAETPAPTPPPTTAPPVAPPQEFQGGFGSRLGGIGGSGGGLGGGGGASSSGFGRGGSEFGGGGSSGSGFGGGGAGIEQPGLSPGNVEVEPPPQPSSQQKGVDTAPVLAPEGLFTGDSGASPNRAGPTGDGYGPPVFPGGAVPPVVSAPVNFGGAAAGIPPGPYRVTNPPAEATENQPTTVKPSALLNILNKADEGFNQVVRHFEQGTPIESTAIDVLEVALGSQKLDSQAKLLSHVDRTIGLDNIQRLQRWANTGGALDMLKEQFIKLAKNYKPPPETKAITIPPQLEYLFQSG</sequence>
<proteinExistence type="predicted"/>
<gene>
    <name evidence="2" type="ORF">DdX_08193</name>
</gene>
<name>A0AAD4N4S8_9BILA</name>
<accession>A0AAD4N4S8</accession>
<evidence type="ECO:0000256" key="1">
    <source>
        <dbReference type="SAM" id="MobiDB-lite"/>
    </source>
</evidence>
<feature type="region of interest" description="Disordered" evidence="1">
    <location>
        <begin position="281"/>
        <end position="322"/>
    </location>
</feature>
<feature type="region of interest" description="Disordered" evidence="1">
    <location>
        <begin position="64"/>
        <end position="181"/>
    </location>
</feature>
<organism evidence="2 3">
    <name type="scientific">Ditylenchus destructor</name>
    <dbReference type="NCBI Taxonomy" id="166010"/>
    <lineage>
        <taxon>Eukaryota</taxon>
        <taxon>Metazoa</taxon>
        <taxon>Ecdysozoa</taxon>
        <taxon>Nematoda</taxon>
        <taxon>Chromadorea</taxon>
        <taxon>Rhabditida</taxon>
        <taxon>Tylenchina</taxon>
        <taxon>Tylenchomorpha</taxon>
        <taxon>Sphaerularioidea</taxon>
        <taxon>Anguinidae</taxon>
        <taxon>Anguininae</taxon>
        <taxon>Ditylenchus</taxon>
    </lineage>
</organism>
<feature type="compositionally biased region" description="Pro residues" evidence="1">
    <location>
        <begin position="662"/>
        <end position="675"/>
    </location>
</feature>
<reference evidence="2" key="1">
    <citation type="submission" date="2022-01" db="EMBL/GenBank/DDBJ databases">
        <title>Genome Sequence Resource for Two Populations of Ditylenchus destructor, the Migratory Endoparasitic Phytonematode.</title>
        <authorList>
            <person name="Zhang H."/>
            <person name="Lin R."/>
            <person name="Xie B."/>
        </authorList>
    </citation>
    <scope>NUCLEOTIDE SEQUENCE</scope>
    <source>
        <strain evidence="2">BazhouSP</strain>
    </source>
</reference>
<comment type="caution">
    <text evidence="2">The sequence shown here is derived from an EMBL/GenBank/DDBJ whole genome shotgun (WGS) entry which is preliminary data.</text>
</comment>
<feature type="compositionally biased region" description="Gly residues" evidence="1">
    <location>
        <begin position="681"/>
        <end position="731"/>
    </location>
</feature>
<evidence type="ECO:0000313" key="2">
    <source>
        <dbReference type="EMBL" id="KAI1714920.1"/>
    </source>
</evidence>
<feature type="compositionally biased region" description="Basic and acidic residues" evidence="1">
    <location>
        <begin position="146"/>
        <end position="155"/>
    </location>
</feature>
<feature type="region of interest" description="Disordered" evidence="1">
    <location>
        <begin position="227"/>
        <end position="255"/>
    </location>
</feature>
<dbReference type="Proteomes" id="UP001201812">
    <property type="component" value="Unassembled WGS sequence"/>
</dbReference>
<dbReference type="AlphaFoldDB" id="A0AAD4N4S8"/>
<keyword evidence="3" id="KW-1185">Reference proteome</keyword>
<feature type="compositionally biased region" description="Polar residues" evidence="1">
    <location>
        <begin position="307"/>
        <end position="322"/>
    </location>
</feature>
<feature type="compositionally biased region" description="Pro residues" evidence="1">
    <location>
        <begin position="640"/>
        <end position="650"/>
    </location>
</feature>
<feature type="compositionally biased region" description="Low complexity" evidence="1">
    <location>
        <begin position="651"/>
        <end position="661"/>
    </location>
</feature>
<feature type="compositionally biased region" description="Pro residues" evidence="1">
    <location>
        <begin position="549"/>
        <end position="561"/>
    </location>
</feature>
<evidence type="ECO:0000313" key="3">
    <source>
        <dbReference type="Proteomes" id="UP001201812"/>
    </source>
</evidence>
<dbReference type="EMBL" id="JAKKPZ010000012">
    <property type="protein sequence ID" value="KAI1714920.1"/>
    <property type="molecule type" value="Genomic_DNA"/>
</dbReference>
<feature type="region of interest" description="Disordered" evidence="1">
    <location>
        <begin position="338"/>
        <end position="380"/>
    </location>
</feature>
<feature type="region of interest" description="Disordered" evidence="1">
    <location>
        <begin position="518"/>
        <end position="785"/>
    </location>
</feature>